<dbReference type="CDD" id="cd08397">
    <property type="entry name" value="C2_PI3K_class_III"/>
    <property type="match status" value="1"/>
</dbReference>
<dbReference type="OMA" id="LHKFAQY"/>
<evidence type="ECO:0000256" key="1">
    <source>
        <dbReference type="ARBA" id="ARBA00012073"/>
    </source>
</evidence>
<feature type="domain" description="C2 PI3K-type" evidence="13">
    <location>
        <begin position="36"/>
        <end position="180"/>
    </location>
</feature>
<evidence type="ECO:0000256" key="10">
    <source>
        <dbReference type="SAM" id="MobiDB-lite"/>
    </source>
</evidence>
<sequence>MESSLTKYNTVPSCDLDYRIKIKVGCLEGRVKRPDYEKLLEDPLLKFSGLCVNEIGDFRVDVQVFASNQPICLPVSTSYKPFTTRWNWNEWVTLPVRFTDLPPNAQLCLTVYDCCGPSKMTPVGGTTIKIFGKSGVFRQGMIDLRVWPGQVADGNENSVTPGKGPKGNKMYRLTKLAKKHRMGQMTKLDWLDRLTFMEIEAICEREKRESDFLYLNVEFPIAEYDRVQYAITFYEKNSEDLEVFPDSLAGTEALWLPDHEILLDNIVENKHHTLSRCTRTGLSDVDLKPNAFVRDQLNAIVNYPPTKQLSSEEQDLIWKFRYYLSSNKKALAKFLKCVKWEITGEERQALDLLERWTPMDVQDALELLGPTFTHPSVRAYAVARLKQALDEDLLLYLLQLVQALKYENFDSSLQGIDISDNKDYTDLQITPLDDMKCSVQSTASKEKEFSDLSTSSVPCGRNSPDTGNLSDVASKGHSSSDASLSSNLSAIVGAMSSDIGSISISRKSETELSIEKPDLATFLIHRACENITLANYFYWYLRVECEDHDVGVKQDPRVREMYLNVIGRFLLIMKTGKSEWQERRAVISRQQKFIAKLVEVVKTVAKESANRQKKMEKLQMLLQDGNAFKTNFAKFDALPFPLDPEIHITGIVSKEAILFKSSQMPCRLTFCTESGEPYIAIFKHGDDLRQDQLILQIITLMDKLLRKENLDLKITPYRVLATSTTHGFVQFIQSTTVADVLSEHGTIHSFFKKNHPSDSDVYGISSTVMDTYVKSCAGYCVITYLLGVGDRHLDNLLLTREGNLFHIDFGYILGRDPKPMPPPMRLSKEMVEAMGGVNSEYYQEFRKLCYTAFLHLRRHANLILNLFSLMVGASVPDIALEPDKTVKKVLDKFRLELNDEAAVKHMQELIDISVTAVMPALLERMHTFTQMLRK</sequence>
<dbReference type="InterPro" id="IPR001263">
    <property type="entry name" value="PI3K_accessory_dom"/>
</dbReference>
<comment type="caution">
    <text evidence="14">The sequence shown here is derived from an EMBL/GenBank/DDBJ whole genome shotgun (WGS) entry which is preliminary data.</text>
</comment>
<comment type="catalytic activity">
    <reaction evidence="7">
        <text>a 1,2-diacyl-sn-glycero-3-phospho-(1D-myo-inositol) + ATP = a 1,2-diacyl-sn-glycero-3-phospho-(1D-myo-inositol-3-phosphate) + ADP + H(+)</text>
        <dbReference type="Rhea" id="RHEA:12709"/>
        <dbReference type="ChEBI" id="CHEBI:15378"/>
        <dbReference type="ChEBI" id="CHEBI:30616"/>
        <dbReference type="ChEBI" id="CHEBI:57880"/>
        <dbReference type="ChEBI" id="CHEBI:58088"/>
        <dbReference type="ChEBI" id="CHEBI:456216"/>
        <dbReference type="EC" id="2.7.1.137"/>
    </reaction>
    <physiologicalReaction direction="left-to-right" evidence="7">
        <dbReference type="Rhea" id="RHEA:12710"/>
    </physiologicalReaction>
</comment>
<evidence type="ECO:0000256" key="3">
    <source>
        <dbReference type="ARBA" id="ARBA00022679"/>
    </source>
</evidence>
<proteinExistence type="inferred from homology"/>
<dbReference type="Proteomes" id="UP000198287">
    <property type="component" value="Unassembled WGS sequence"/>
</dbReference>
<dbReference type="PROSITE" id="PS50290">
    <property type="entry name" value="PI3_4_KINASE_3"/>
    <property type="match status" value="1"/>
</dbReference>
<reference evidence="14 15" key="1">
    <citation type="submission" date="2015-12" db="EMBL/GenBank/DDBJ databases">
        <title>The genome of Folsomia candida.</title>
        <authorList>
            <person name="Faddeeva A."/>
            <person name="Derks M.F."/>
            <person name="Anvar Y."/>
            <person name="Smit S."/>
            <person name="Van Straalen N."/>
            <person name="Roelofs D."/>
        </authorList>
    </citation>
    <scope>NUCLEOTIDE SEQUENCE [LARGE SCALE GENOMIC DNA]</scope>
    <source>
        <strain evidence="14 15">VU population</strain>
        <tissue evidence="14">Whole body</tissue>
    </source>
</reference>
<dbReference type="InterPro" id="IPR011009">
    <property type="entry name" value="Kinase-like_dom_sf"/>
</dbReference>
<dbReference type="Gene3D" id="1.25.40.70">
    <property type="entry name" value="Phosphatidylinositol 3-kinase, accessory domain (PIK)"/>
    <property type="match status" value="1"/>
</dbReference>
<dbReference type="GO" id="GO:0005777">
    <property type="term" value="C:peroxisome"/>
    <property type="evidence" value="ECO:0007669"/>
    <property type="project" value="TreeGrafter"/>
</dbReference>
<dbReference type="Gene3D" id="2.60.40.150">
    <property type="entry name" value="C2 domain"/>
    <property type="match status" value="1"/>
</dbReference>
<dbReference type="InterPro" id="IPR035892">
    <property type="entry name" value="C2_domain_sf"/>
</dbReference>
<dbReference type="SMART" id="SM00146">
    <property type="entry name" value="PI3Kc"/>
    <property type="match status" value="1"/>
</dbReference>
<evidence type="ECO:0000259" key="12">
    <source>
        <dbReference type="PROSITE" id="PS51545"/>
    </source>
</evidence>
<feature type="domain" description="PI3K/PI4K catalytic" evidence="11">
    <location>
        <begin position="652"/>
        <end position="918"/>
    </location>
</feature>
<dbReference type="InterPro" id="IPR036940">
    <property type="entry name" value="PI3/4_kinase_cat_sf"/>
</dbReference>
<dbReference type="GO" id="GO:0005524">
    <property type="term" value="F:ATP binding"/>
    <property type="evidence" value="ECO:0007669"/>
    <property type="project" value="UniProtKB-UniRule"/>
</dbReference>
<keyword evidence="5 8" id="KW-0418">Kinase</keyword>
<feature type="region of interest" description="Disordered" evidence="10">
    <location>
        <begin position="448"/>
        <end position="483"/>
    </location>
</feature>
<comment type="similarity">
    <text evidence="8 9">Belongs to the PI3/PI4-kinase family.</text>
</comment>
<dbReference type="InterPro" id="IPR000403">
    <property type="entry name" value="PI3/4_kinase_cat_dom"/>
</dbReference>
<dbReference type="GO" id="GO:0000407">
    <property type="term" value="C:phagophore assembly site"/>
    <property type="evidence" value="ECO:0007669"/>
    <property type="project" value="TreeGrafter"/>
</dbReference>
<dbReference type="STRING" id="158441.A0A226F7D7"/>
<dbReference type="Gene3D" id="1.10.1070.11">
    <property type="entry name" value="Phosphatidylinositol 3-/4-kinase, catalytic domain"/>
    <property type="match status" value="1"/>
</dbReference>
<evidence type="ECO:0000313" key="14">
    <source>
        <dbReference type="EMBL" id="OXA65121.1"/>
    </source>
</evidence>
<dbReference type="FunFam" id="3.30.1010.10:FF:000002">
    <property type="entry name" value="Phosphatidylinositol 3-kinase catalytic subunit type 3"/>
    <property type="match status" value="1"/>
</dbReference>
<dbReference type="SUPFAM" id="SSF48371">
    <property type="entry name" value="ARM repeat"/>
    <property type="match status" value="1"/>
</dbReference>
<evidence type="ECO:0000256" key="7">
    <source>
        <dbReference type="ARBA" id="ARBA00023985"/>
    </source>
</evidence>
<keyword evidence="15" id="KW-1185">Reference proteome</keyword>
<dbReference type="SUPFAM" id="SSF49562">
    <property type="entry name" value="C2 domain (Calcium/lipid-binding domain, CaLB)"/>
    <property type="match status" value="1"/>
</dbReference>
<dbReference type="OrthoDB" id="67688at2759"/>
<accession>A0A226F7D7</accession>
<dbReference type="GO" id="GO:0005768">
    <property type="term" value="C:endosome"/>
    <property type="evidence" value="ECO:0007669"/>
    <property type="project" value="TreeGrafter"/>
</dbReference>
<dbReference type="GO" id="GO:0034272">
    <property type="term" value="C:phosphatidylinositol 3-kinase complex, class III, type II"/>
    <property type="evidence" value="ECO:0007669"/>
    <property type="project" value="TreeGrafter"/>
</dbReference>
<keyword evidence="4 8" id="KW-0547">Nucleotide-binding</keyword>
<evidence type="ECO:0000259" key="11">
    <source>
        <dbReference type="PROSITE" id="PS50290"/>
    </source>
</evidence>
<dbReference type="Pfam" id="PF00454">
    <property type="entry name" value="PI3_PI4_kinase"/>
    <property type="match status" value="1"/>
</dbReference>
<dbReference type="InterPro" id="IPR057756">
    <property type="entry name" value="PI3-kinase_type3/VPS34_cat"/>
</dbReference>
<evidence type="ECO:0000256" key="2">
    <source>
        <dbReference type="ARBA" id="ARBA00019787"/>
    </source>
</evidence>
<evidence type="ECO:0000256" key="9">
    <source>
        <dbReference type="PROSITE-ProRule" id="PRU00880"/>
    </source>
</evidence>
<feature type="compositionally biased region" description="Polar residues" evidence="10">
    <location>
        <begin position="451"/>
        <end position="471"/>
    </location>
</feature>
<dbReference type="PANTHER" id="PTHR10048:SF7">
    <property type="entry name" value="PHOSPHATIDYLINOSITOL 3-KINASE CATALYTIC SUBUNIT TYPE 3"/>
    <property type="match status" value="1"/>
</dbReference>
<dbReference type="CDD" id="cd00896">
    <property type="entry name" value="PI3Kc_III"/>
    <property type="match status" value="1"/>
</dbReference>
<dbReference type="InterPro" id="IPR002420">
    <property type="entry name" value="PI3K-type_C2_dom"/>
</dbReference>
<dbReference type="EMBL" id="LNIX01000001">
    <property type="protein sequence ID" value="OXA65121.1"/>
    <property type="molecule type" value="Genomic_DNA"/>
</dbReference>
<dbReference type="InterPro" id="IPR015433">
    <property type="entry name" value="PI3/4_kinase"/>
</dbReference>
<dbReference type="Pfam" id="PF00613">
    <property type="entry name" value="PI3Ka"/>
    <property type="match status" value="1"/>
</dbReference>
<dbReference type="Pfam" id="PF00792">
    <property type="entry name" value="PI3K_C2"/>
    <property type="match status" value="1"/>
</dbReference>
<evidence type="ECO:0000256" key="6">
    <source>
        <dbReference type="ARBA" id="ARBA00022840"/>
    </source>
</evidence>
<dbReference type="GO" id="GO:0000045">
    <property type="term" value="P:autophagosome assembly"/>
    <property type="evidence" value="ECO:0007669"/>
    <property type="project" value="TreeGrafter"/>
</dbReference>
<dbReference type="PROSITE" id="PS00915">
    <property type="entry name" value="PI3_4_KINASE_1"/>
    <property type="match status" value="1"/>
</dbReference>
<protein>
    <recommendedName>
        <fullName evidence="2 8">Phosphatidylinositol 3-kinase catalytic subunit type 3</fullName>
        <ecNumber evidence="1 8">2.7.1.137</ecNumber>
    </recommendedName>
</protein>
<dbReference type="PROSITE" id="PS00916">
    <property type="entry name" value="PI3_4_KINASE_2"/>
    <property type="match status" value="1"/>
</dbReference>
<dbReference type="InterPro" id="IPR016024">
    <property type="entry name" value="ARM-type_fold"/>
</dbReference>
<dbReference type="SMART" id="SM00142">
    <property type="entry name" value="PI3K_C2"/>
    <property type="match status" value="1"/>
</dbReference>
<dbReference type="PIRSF" id="PIRSF000587">
    <property type="entry name" value="PI3K_Vps34"/>
    <property type="match status" value="1"/>
</dbReference>
<dbReference type="PROSITE" id="PS51545">
    <property type="entry name" value="PIK_HELICAL"/>
    <property type="match status" value="1"/>
</dbReference>
<dbReference type="InterPro" id="IPR008290">
    <property type="entry name" value="PI3K_Vps34"/>
</dbReference>
<evidence type="ECO:0000256" key="5">
    <source>
        <dbReference type="ARBA" id="ARBA00022777"/>
    </source>
</evidence>
<name>A0A226F7D7_FOLCA</name>
<organism evidence="14 15">
    <name type="scientific">Folsomia candida</name>
    <name type="common">Springtail</name>
    <dbReference type="NCBI Taxonomy" id="158441"/>
    <lineage>
        <taxon>Eukaryota</taxon>
        <taxon>Metazoa</taxon>
        <taxon>Ecdysozoa</taxon>
        <taxon>Arthropoda</taxon>
        <taxon>Hexapoda</taxon>
        <taxon>Collembola</taxon>
        <taxon>Entomobryomorpha</taxon>
        <taxon>Isotomoidea</taxon>
        <taxon>Isotomidae</taxon>
        <taxon>Proisotominae</taxon>
        <taxon>Folsomia</taxon>
    </lineage>
</organism>
<keyword evidence="6 8" id="KW-0067">ATP-binding</keyword>
<dbReference type="PROSITE" id="PS51547">
    <property type="entry name" value="C2_PI3K"/>
    <property type="match status" value="1"/>
</dbReference>
<dbReference type="EC" id="2.7.1.137" evidence="1 8"/>
<keyword evidence="3 8" id="KW-0808">Transferase</keyword>
<dbReference type="GO" id="GO:0034271">
    <property type="term" value="C:phosphatidylinositol 3-kinase complex, class III, type I"/>
    <property type="evidence" value="ECO:0007669"/>
    <property type="project" value="TreeGrafter"/>
</dbReference>
<dbReference type="InterPro" id="IPR018936">
    <property type="entry name" value="PI3/4_kinase_CS"/>
</dbReference>
<dbReference type="GO" id="GO:0048015">
    <property type="term" value="P:phosphatidylinositol-mediated signaling"/>
    <property type="evidence" value="ECO:0007669"/>
    <property type="project" value="TreeGrafter"/>
</dbReference>
<dbReference type="InterPro" id="IPR042236">
    <property type="entry name" value="PI3K_accessory_sf"/>
</dbReference>
<dbReference type="PANTHER" id="PTHR10048">
    <property type="entry name" value="PHOSPHATIDYLINOSITOL KINASE"/>
    <property type="match status" value="1"/>
</dbReference>
<dbReference type="Gene3D" id="3.30.1010.10">
    <property type="entry name" value="Phosphatidylinositol 3-kinase Catalytic Subunit, Chain A, domain 4"/>
    <property type="match status" value="1"/>
</dbReference>
<evidence type="ECO:0000259" key="13">
    <source>
        <dbReference type="PROSITE" id="PS51547"/>
    </source>
</evidence>
<dbReference type="GO" id="GO:0016303">
    <property type="term" value="F:1-phosphatidylinositol-3-kinase activity"/>
    <property type="evidence" value="ECO:0007669"/>
    <property type="project" value="UniProtKB-UniRule"/>
</dbReference>
<dbReference type="SMART" id="SM00145">
    <property type="entry name" value="PI3Ka"/>
    <property type="match status" value="1"/>
</dbReference>
<dbReference type="AlphaFoldDB" id="A0A226F7D7"/>
<feature type="domain" description="PIK helical" evidence="12">
    <location>
        <begin position="284"/>
        <end position="565"/>
    </location>
</feature>
<dbReference type="GO" id="GO:0006897">
    <property type="term" value="P:endocytosis"/>
    <property type="evidence" value="ECO:0007669"/>
    <property type="project" value="TreeGrafter"/>
</dbReference>
<gene>
    <name evidence="14" type="ORF">Fcan01_02476</name>
</gene>
<evidence type="ECO:0000256" key="8">
    <source>
        <dbReference type="PIRNR" id="PIRNR000587"/>
    </source>
</evidence>
<dbReference type="FunFam" id="1.10.1070.11:FF:000002">
    <property type="entry name" value="Phosphatidylinositol 3-kinase catalytic subunit type 3"/>
    <property type="match status" value="1"/>
</dbReference>
<dbReference type="CDD" id="cd00870">
    <property type="entry name" value="PI3Ka_III"/>
    <property type="match status" value="1"/>
</dbReference>
<evidence type="ECO:0000256" key="4">
    <source>
        <dbReference type="ARBA" id="ARBA00022741"/>
    </source>
</evidence>
<dbReference type="SUPFAM" id="SSF56112">
    <property type="entry name" value="Protein kinase-like (PK-like)"/>
    <property type="match status" value="1"/>
</dbReference>
<evidence type="ECO:0000313" key="15">
    <source>
        <dbReference type="Proteomes" id="UP000198287"/>
    </source>
</evidence>